<name>A0A397VQL9_9GLOM</name>
<dbReference type="OrthoDB" id="2490746at2759"/>
<evidence type="ECO:0000313" key="2">
    <source>
        <dbReference type="EMBL" id="RIB21466.1"/>
    </source>
</evidence>
<feature type="chain" id="PRO_5017195998" description="Reelin domain-containing protein" evidence="1">
    <location>
        <begin position="21"/>
        <end position="148"/>
    </location>
</feature>
<accession>A0A397VQL9</accession>
<dbReference type="Proteomes" id="UP000266673">
    <property type="component" value="Unassembled WGS sequence"/>
</dbReference>
<reference evidence="2 3" key="1">
    <citation type="submission" date="2018-06" db="EMBL/GenBank/DDBJ databases">
        <title>Comparative genomics reveals the genomic features of Rhizophagus irregularis, R. cerebriforme, R. diaphanum and Gigaspora rosea, and their symbiotic lifestyle signature.</title>
        <authorList>
            <person name="Morin E."/>
            <person name="San Clemente H."/>
            <person name="Chen E.C.H."/>
            <person name="De La Providencia I."/>
            <person name="Hainaut M."/>
            <person name="Kuo A."/>
            <person name="Kohler A."/>
            <person name="Murat C."/>
            <person name="Tang N."/>
            <person name="Roy S."/>
            <person name="Loubradou J."/>
            <person name="Henrissat B."/>
            <person name="Grigoriev I.V."/>
            <person name="Corradi N."/>
            <person name="Roux C."/>
            <person name="Martin F.M."/>
        </authorList>
    </citation>
    <scope>NUCLEOTIDE SEQUENCE [LARGE SCALE GENOMIC DNA]</scope>
    <source>
        <strain evidence="2 3">DAOM 194757</strain>
    </source>
</reference>
<feature type="signal peptide" evidence="1">
    <location>
        <begin position="1"/>
        <end position="20"/>
    </location>
</feature>
<proteinExistence type="predicted"/>
<keyword evidence="1" id="KW-0732">Signal</keyword>
<dbReference type="AlphaFoldDB" id="A0A397VQL9"/>
<dbReference type="EMBL" id="QKWP01000359">
    <property type="protein sequence ID" value="RIB21466.1"/>
    <property type="molecule type" value="Genomic_DNA"/>
</dbReference>
<sequence length="148" mass="16479">MNKKFGFIFLLLAMFSMVKAKDNWENCFTDGLNATGILDVQFTPDPIFSPGPRVTTFKIKGDIGNLGASHGNVFSNYAGVNVDYMSNPEGNNPAYLFPVQPGQNSDGKFRFPVKISMELETGALEYHWNNQWNTGSLEHWNFGGTSEN</sequence>
<keyword evidence="3" id="KW-1185">Reference proteome</keyword>
<evidence type="ECO:0000256" key="1">
    <source>
        <dbReference type="SAM" id="SignalP"/>
    </source>
</evidence>
<organism evidence="2 3">
    <name type="scientific">Gigaspora rosea</name>
    <dbReference type="NCBI Taxonomy" id="44941"/>
    <lineage>
        <taxon>Eukaryota</taxon>
        <taxon>Fungi</taxon>
        <taxon>Fungi incertae sedis</taxon>
        <taxon>Mucoromycota</taxon>
        <taxon>Glomeromycotina</taxon>
        <taxon>Glomeromycetes</taxon>
        <taxon>Diversisporales</taxon>
        <taxon>Gigasporaceae</taxon>
        <taxon>Gigaspora</taxon>
    </lineage>
</organism>
<protein>
    <recommendedName>
        <fullName evidence="4">Reelin domain-containing protein</fullName>
    </recommendedName>
</protein>
<gene>
    <name evidence="2" type="ORF">C2G38_2300010</name>
</gene>
<comment type="caution">
    <text evidence="2">The sequence shown here is derived from an EMBL/GenBank/DDBJ whole genome shotgun (WGS) entry which is preliminary data.</text>
</comment>
<evidence type="ECO:0000313" key="3">
    <source>
        <dbReference type="Proteomes" id="UP000266673"/>
    </source>
</evidence>
<evidence type="ECO:0008006" key="4">
    <source>
        <dbReference type="Google" id="ProtNLM"/>
    </source>
</evidence>